<dbReference type="PANTHER" id="PTHR47089:SF1">
    <property type="entry name" value="GUANOSINE ABC TRANSPORTER PERMEASE PROTEIN NUPP"/>
    <property type="match status" value="1"/>
</dbReference>
<feature type="transmembrane region" description="Helical" evidence="6">
    <location>
        <begin position="97"/>
        <end position="114"/>
    </location>
</feature>
<dbReference type="GO" id="GO:0022857">
    <property type="term" value="F:transmembrane transporter activity"/>
    <property type="evidence" value="ECO:0007669"/>
    <property type="project" value="InterPro"/>
</dbReference>
<evidence type="ECO:0000256" key="2">
    <source>
        <dbReference type="ARBA" id="ARBA00022475"/>
    </source>
</evidence>
<dbReference type="AlphaFoldDB" id="G9WN99"/>
<evidence type="ECO:0000256" key="3">
    <source>
        <dbReference type="ARBA" id="ARBA00022692"/>
    </source>
</evidence>
<reference evidence="7" key="1">
    <citation type="submission" date="2011-08" db="EMBL/GenBank/DDBJ databases">
        <authorList>
            <consortium name="The Broad Institute Genome Sequencing Platform"/>
            <person name="Earl A."/>
            <person name="Ward D."/>
            <person name="Feldgarden M."/>
            <person name="Gevers D."/>
            <person name="Sizova M."/>
            <person name="Hazen A."/>
            <person name="Epstein S."/>
            <person name="Young S.K."/>
            <person name="Zeng Q."/>
            <person name="Gargeya S."/>
            <person name="Fitzgerald M."/>
            <person name="Haas B."/>
            <person name="Abouelleil A."/>
            <person name="Alvarado L."/>
            <person name="Arachchi H.M."/>
            <person name="Berlin A."/>
            <person name="Brown A."/>
            <person name="Chapman S.B."/>
            <person name="Chen Z."/>
            <person name="Dunbar C."/>
            <person name="Freedman E."/>
            <person name="Gearin G."/>
            <person name="Gellesch M."/>
            <person name="Goldberg J."/>
            <person name="Griggs A."/>
            <person name="Gujja S."/>
            <person name="Heiman D."/>
            <person name="Howarth C."/>
            <person name="Larson L."/>
            <person name="Lui A."/>
            <person name="MacDonald P.J.P."/>
            <person name="Montmayeur A."/>
            <person name="Murphy C."/>
            <person name="Neiman D."/>
            <person name="Pearson M."/>
            <person name="Priest M."/>
            <person name="Roberts A."/>
            <person name="Saif S."/>
            <person name="Shea T."/>
            <person name="Shenoy N."/>
            <person name="Sisk P."/>
            <person name="Stolte C."/>
            <person name="Sykes S."/>
            <person name="Wortman J."/>
            <person name="Nusbaum C."/>
            <person name="Birren B."/>
        </authorList>
    </citation>
    <scope>NUCLEOTIDE SEQUENCE</scope>
    <source>
        <strain evidence="7">ACB1</strain>
    </source>
</reference>
<dbReference type="Pfam" id="PF02653">
    <property type="entry name" value="BPD_transp_2"/>
    <property type="match status" value="1"/>
</dbReference>
<dbReference type="PANTHER" id="PTHR47089">
    <property type="entry name" value="ABC TRANSPORTER, PERMEASE PROTEIN"/>
    <property type="match status" value="1"/>
</dbReference>
<evidence type="ECO:0000256" key="1">
    <source>
        <dbReference type="ARBA" id="ARBA00004651"/>
    </source>
</evidence>
<keyword evidence="2" id="KW-1003">Cell membrane</keyword>
<feature type="transmembrane region" description="Helical" evidence="6">
    <location>
        <begin position="329"/>
        <end position="348"/>
    </location>
</feature>
<organism evidence="7 8">
    <name type="scientific">Oribacterium parvum ACB1</name>
    <dbReference type="NCBI Taxonomy" id="796943"/>
    <lineage>
        <taxon>Bacteria</taxon>
        <taxon>Bacillati</taxon>
        <taxon>Bacillota</taxon>
        <taxon>Clostridia</taxon>
        <taxon>Lachnospirales</taxon>
        <taxon>Lachnospiraceae</taxon>
        <taxon>Oribacterium</taxon>
    </lineage>
</organism>
<sequence length="369" mass="40183">MDKREQRKKLSFTNTQSIFDVLFWTALAIILGLVASFIFLPLLGVNPFYAVSVMFSETFSSTFNMGNILIKTAPLILTGLAFAFTYKANLYNIGAQGQFYAGCICASTVSLSLGGKMPGFVVILFSLIAAVLGGAIIGLIIGFLKAKFNANEFLISMMSTYVIQYVMQLLLRTLLQESKHEYLKTDYLDKSTWLPKILPGTSVSLGIVFSVLTAIIAWYILYRTSMGYRIRVTGLNQDAARMSGIAPRRQYMIAFAISGAMAGLAGLVEVNGMQHMLLTGFDTQIGSYGIGIAILANANPLAVIPAALLFGFLQVGGTALGHASDAPASVIDLLQGFVMLFVLMSFFFRRKIELDRLKKKKVQEGGEVA</sequence>
<comment type="subcellular location">
    <subcellularLocation>
        <location evidence="1">Cell membrane</location>
        <topology evidence="1">Multi-pass membrane protein</topology>
    </subcellularLocation>
</comment>
<evidence type="ECO:0008006" key="9">
    <source>
        <dbReference type="Google" id="ProtNLM"/>
    </source>
</evidence>
<accession>G9WN99</accession>
<feature type="transmembrane region" description="Helical" evidence="6">
    <location>
        <begin position="197"/>
        <end position="221"/>
    </location>
</feature>
<dbReference type="Proteomes" id="UP000018461">
    <property type="component" value="Unassembled WGS sequence"/>
</dbReference>
<proteinExistence type="predicted"/>
<feature type="transmembrane region" description="Helical" evidence="6">
    <location>
        <begin position="63"/>
        <end position="85"/>
    </location>
</feature>
<dbReference type="GO" id="GO:0005886">
    <property type="term" value="C:plasma membrane"/>
    <property type="evidence" value="ECO:0007669"/>
    <property type="project" value="UniProtKB-SubCell"/>
</dbReference>
<keyword evidence="3 6" id="KW-0812">Transmembrane</keyword>
<evidence type="ECO:0000256" key="4">
    <source>
        <dbReference type="ARBA" id="ARBA00022989"/>
    </source>
</evidence>
<feature type="transmembrane region" description="Helical" evidence="6">
    <location>
        <begin position="21"/>
        <end position="43"/>
    </location>
</feature>
<dbReference type="InterPro" id="IPR001851">
    <property type="entry name" value="ABC_transp_permease"/>
</dbReference>
<evidence type="ECO:0000313" key="7">
    <source>
        <dbReference type="EMBL" id="EHL11265.1"/>
    </source>
</evidence>
<dbReference type="CDD" id="cd06580">
    <property type="entry name" value="TM_PBP1_transp_TpRbsC_like"/>
    <property type="match status" value="1"/>
</dbReference>
<reference evidence="7" key="2">
    <citation type="submission" date="2013-03" db="EMBL/GenBank/DDBJ databases">
        <title>The Genome Sequence of Oribacterium sp. ACB1.</title>
        <authorList>
            <consortium name="The Broad Institute Genomics Platform"/>
            <consortium name="The Broad Institute Genome Sequencing Center for Infectious Disease"/>
            <person name="Earl A."/>
            <person name="Ward D."/>
            <person name="Feldgarden M."/>
            <person name="Gevers D."/>
            <person name="Sizova M."/>
            <person name="Hazen A."/>
            <person name="Epstein S."/>
            <person name="Walker B."/>
            <person name="Young S."/>
            <person name="Zeng Q."/>
            <person name="Gargeya S."/>
            <person name="Fitzgerald M."/>
            <person name="Haas B."/>
            <person name="Abouelleil A."/>
            <person name="Allen A.W."/>
            <person name="Alvarado L."/>
            <person name="Arachchi H.M."/>
            <person name="Berlin A.M."/>
            <person name="Chapman S.B."/>
            <person name="Gainer-Dewar J."/>
            <person name="Goldberg J."/>
            <person name="Griggs A."/>
            <person name="Gujja S."/>
            <person name="Hansen M."/>
            <person name="Howarth C."/>
            <person name="Imamovic A."/>
            <person name="Ireland A."/>
            <person name="Larimer J."/>
            <person name="McCowan C."/>
            <person name="Murphy C."/>
            <person name="Pearson M."/>
            <person name="Poon T.W."/>
            <person name="Priest M."/>
            <person name="Roberts A."/>
            <person name="Saif S."/>
            <person name="Shea T."/>
            <person name="Sisk P."/>
            <person name="Sykes S."/>
            <person name="Wortman J."/>
            <person name="Nusbaum C."/>
            <person name="Birren B."/>
        </authorList>
    </citation>
    <scope>NUCLEOTIDE SEQUENCE [LARGE SCALE GENOMIC DNA]</scope>
    <source>
        <strain evidence="7">ACB1</strain>
    </source>
</reference>
<feature type="transmembrane region" description="Helical" evidence="6">
    <location>
        <begin position="251"/>
        <end position="270"/>
    </location>
</feature>
<dbReference type="HOGENOM" id="CLU_040769_0_0_9"/>
<dbReference type="RefSeq" id="WP_009534690.1">
    <property type="nucleotide sequence ID" value="NZ_KE148312.1"/>
</dbReference>
<keyword evidence="4 6" id="KW-1133">Transmembrane helix</keyword>
<feature type="transmembrane region" description="Helical" evidence="6">
    <location>
        <begin position="120"/>
        <end position="141"/>
    </location>
</feature>
<gene>
    <name evidence="7" type="ORF">HMPREF9625_00832</name>
</gene>
<dbReference type="STRING" id="796943.HMPREF9625_00832"/>
<evidence type="ECO:0000256" key="5">
    <source>
        <dbReference type="ARBA" id="ARBA00023136"/>
    </source>
</evidence>
<evidence type="ECO:0000313" key="8">
    <source>
        <dbReference type="Proteomes" id="UP000018461"/>
    </source>
</evidence>
<feature type="transmembrane region" description="Helical" evidence="6">
    <location>
        <begin position="153"/>
        <end position="171"/>
    </location>
</feature>
<comment type="caution">
    <text evidence="7">The sequence shown here is derived from an EMBL/GenBank/DDBJ whole genome shotgun (WGS) entry which is preliminary data.</text>
</comment>
<evidence type="ECO:0000256" key="6">
    <source>
        <dbReference type="SAM" id="Phobius"/>
    </source>
</evidence>
<keyword evidence="5 6" id="KW-0472">Membrane</keyword>
<dbReference type="PATRIC" id="fig|796943.3.peg.1240"/>
<dbReference type="EMBL" id="AFZC02000003">
    <property type="protein sequence ID" value="EHL11265.1"/>
    <property type="molecule type" value="Genomic_DNA"/>
</dbReference>
<keyword evidence="8" id="KW-1185">Reference proteome</keyword>
<protein>
    <recommendedName>
        <fullName evidence="9">ABC transporter permease</fullName>
    </recommendedName>
</protein>
<name>G9WN99_9FIRM</name>